<feature type="region of interest" description="Disordered" evidence="1">
    <location>
        <begin position="74"/>
        <end position="100"/>
    </location>
</feature>
<keyword evidence="2" id="KW-1133">Transmembrane helix</keyword>
<dbReference type="GeneID" id="95981597"/>
<keyword evidence="2" id="KW-0812">Transmembrane</keyword>
<name>A0ABR3QDL2_9TREE</name>
<keyword evidence="3" id="KW-0732">Signal</keyword>
<evidence type="ECO:0000256" key="3">
    <source>
        <dbReference type="SAM" id="SignalP"/>
    </source>
</evidence>
<proteinExistence type="predicted"/>
<organism evidence="4 5">
    <name type="scientific">Vanrija albida</name>
    <dbReference type="NCBI Taxonomy" id="181172"/>
    <lineage>
        <taxon>Eukaryota</taxon>
        <taxon>Fungi</taxon>
        <taxon>Dikarya</taxon>
        <taxon>Basidiomycota</taxon>
        <taxon>Agaricomycotina</taxon>
        <taxon>Tremellomycetes</taxon>
        <taxon>Trichosporonales</taxon>
        <taxon>Trichosporonaceae</taxon>
        <taxon>Vanrija</taxon>
    </lineage>
</organism>
<dbReference type="RefSeq" id="XP_069212750.1">
    <property type="nucleotide sequence ID" value="XM_069349206.1"/>
</dbReference>
<protein>
    <submittedName>
        <fullName evidence="4">Uncharacterized protein</fullName>
    </submittedName>
</protein>
<feature type="chain" id="PRO_5045988230" evidence="3">
    <location>
        <begin position="18"/>
        <end position="100"/>
    </location>
</feature>
<feature type="signal peptide" evidence="3">
    <location>
        <begin position="1"/>
        <end position="17"/>
    </location>
</feature>
<sequence>MLQLLVALAAAVTPAYAQQPRPGPGTLVPVMIGILVLFIVVGLLMKKILRLNRPPTVLPTTAAAATTTVTAGHVTPAPAYAPPTPPPVPPPPYSVIPEAR</sequence>
<keyword evidence="5" id="KW-1185">Reference proteome</keyword>
<feature type="compositionally biased region" description="Pro residues" evidence="1">
    <location>
        <begin position="79"/>
        <end position="94"/>
    </location>
</feature>
<evidence type="ECO:0000256" key="1">
    <source>
        <dbReference type="SAM" id="MobiDB-lite"/>
    </source>
</evidence>
<evidence type="ECO:0000313" key="5">
    <source>
        <dbReference type="Proteomes" id="UP001565368"/>
    </source>
</evidence>
<gene>
    <name evidence="4" type="ORF">Q8F55_000554</name>
</gene>
<dbReference type="Proteomes" id="UP001565368">
    <property type="component" value="Unassembled WGS sequence"/>
</dbReference>
<reference evidence="4 5" key="1">
    <citation type="submission" date="2023-08" db="EMBL/GenBank/DDBJ databases">
        <title>Annotated Genome Sequence of Vanrija albida AlHP1.</title>
        <authorList>
            <person name="Herzog R."/>
        </authorList>
    </citation>
    <scope>NUCLEOTIDE SEQUENCE [LARGE SCALE GENOMIC DNA]</scope>
    <source>
        <strain evidence="4 5">AlHP1</strain>
    </source>
</reference>
<comment type="caution">
    <text evidence="4">The sequence shown here is derived from an EMBL/GenBank/DDBJ whole genome shotgun (WGS) entry which is preliminary data.</text>
</comment>
<feature type="transmembrane region" description="Helical" evidence="2">
    <location>
        <begin position="27"/>
        <end position="45"/>
    </location>
</feature>
<accession>A0ABR3QDL2</accession>
<dbReference type="EMBL" id="JBBXJM010000001">
    <property type="protein sequence ID" value="KAL1412806.1"/>
    <property type="molecule type" value="Genomic_DNA"/>
</dbReference>
<keyword evidence="2" id="KW-0472">Membrane</keyword>
<evidence type="ECO:0000313" key="4">
    <source>
        <dbReference type="EMBL" id="KAL1412806.1"/>
    </source>
</evidence>
<evidence type="ECO:0000256" key="2">
    <source>
        <dbReference type="SAM" id="Phobius"/>
    </source>
</evidence>